<evidence type="ECO:0000313" key="3">
    <source>
        <dbReference type="Proteomes" id="UP000274271"/>
    </source>
</evidence>
<name>A0A3P1CI76_9BACT</name>
<dbReference type="EMBL" id="RQJP01000004">
    <property type="protein sequence ID" value="RRB12898.1"/>
    <property type="molecule type" value="Genomic_DNA"/>
</dbReference>
<keyword evidence="3" id="KW-1185">Reference proteome</keyword>
<dbReference type="CDD" id="cd03801">
    <property type="entry name" value="GT4_PimA-like"/>
    <property type="match status" value="1"/>
</dbReference>
<dbReference type="PANTHER" id="PTHR12526:SF630">
    <property type="entry name" value="GLYCOSYLTRANSFERASE"/>
    <property type="match status" value="1"/>
</dbReference>
<accession>A0A3P1CI76</accession>
<evidence type="ECO:0000259" key="1">
    <source>
        <dbReference type="Pfam" id="PF00534"/>
    </source>
</evidence>
<dbReference type="RefSeq" id="WP_124908848.1">
    <property type="nucleotide sequence ID" value="NZ_RQJP01000004.1"/>
</dbReference>
<dbReference type="Proteomes" id="UP000274271">
    <property type="component" value="Unassembled WGS sequence"/>
</dbReference>
<keyword evidence="2" id="KW-0808">Transferase</keyword>
<dbReference type="AlphaFoldDB" id="A0A3P1CI76"/>
<evidence type="ECO:0000313" key="2">
    <source>
        <dbReference type="EMBL" id="RRB12898.1"/>
    </source>
</evidence>
<gene>
    <name evidence="2" type="ORF">EHT87_22280</name>
</gene>
<dbReference type="InterPro" id="IPR001296">
    <property type="entry name" value="Glyco_trans_1"/>
</dbReference>
<comment type="caution">
    <text evidence="2">The sequence shown here is derived from an EMBL/GenBank/DDBJ whole genome shotgun (WGS) entry which is preliminary data.</text>
</comment>
<organism evidence="2 3">
    <name type="scientific">Larkinella knui</name>
    <dbReference type="NCBI Taxonomy" id="2025310"/>
    <lineage>
        <taxon>Bacteria</taxon>
        <taxon>Pseudomonadati</taxon>
        <taxon>Bacteroidota</taxon>
        <taxon>Cytophagia</taxon>
        <taxon>Cytophagales</taxon>
        <taxon>Spirosomataceae</taxon>
        <taxon>Larkinella</taxon>
    </lineage>
</organism>
<dbReference type="Gene3D" id="3.40.50.2000">
    <property type="entry name" value="Glycogen Phosphorylase B"/>
    <property type="match status" value="2"/>
</dbReference>
<dbReference type="OrthoDB" id="1522162at2"/>
<dbReference type="Pfam" id="PF00534">
    <property type="entry name" value="Glycos_transf_1"/>
    <property type="match status" value="1"/>
</dbReference>
<reference evidence="2 3" key="1">
    <citation type="submission" date="2018-11" db="EMBL/GenBank/DDBJ databases">
        <authorList>
            <person name="Zhou Z."/>
            <person name="Wang G."/>
        </authorList>
    </citation>
    <scope>NUCLEOTIDE SEQUENCE [LARGE SCALE GENOMIC DNA]</scope>
    <source>
        <strain evidence="2 3">KCTC42998</strain>
    </source>
</reference>
<dbReference type="PANTHER" id="PTHR12526">
    <property type="entry name" value="GLYCOSYLTRANSFERASE"/>
    <property type="match status" value="1"/>
</dbReference>
<feature type="domain" description="Glycosyl transferase family 1" evidence="1">
    <location>
        <begin position="249"/>
        <end position="394"/>
    </location>
</feature>
<sequence length="420" mass="48626">MKILWFTNTPSNASEEFNNKRHGGGWISSLESLFVKNTNHSLAICFFYNGNNFKKIEKNGVIYYGLPLNSNTKYKKAFYKYFIKLDDNRSLYIDAILESFKPDIIQVFGTEAGYGSLLKGKFDPDKVVFHLQGLVEPYSKVYFPSILTKRKVLLNDNLSSILKGNTYIHKYLLFKKRATRELEIVREWKHFIGRTEWDRNFVNLINPKSTYHQCEEVLRPFFYEPKNSWLFPNINLDKEIYIGTTINPNLYKGLDLVYKTIAKLKSFKIHWKIFGINENDPLNTIIKKSLPKTSYKYEITFFGQLAEDILVSQLKQCHFFVHPSYIDNSPNSVCEAMLLGMPVISSSVGGVKSLITHGENGFLFNPYDEYDLPGLINHLILNYQSVGNIAKNAKITALKRHDPTLILENLLNIYESRSKK</sequence>
<dbReference type="GO" id="GO:0016757">
    <property type="term" value="F:glycosyltransferase activity"/>
    <property type="evidence" value="ECO:0007669"/>
    <property type="project" value="InterPro"/>
</dbReference>
<protein>
    <submittedName>
        <fullName evidence="2">Glycosyltransferase family 1 protein</fullName>
    </submittedName>
</protein>
<dbReference type="SUPFAM" id="SSF53756">
    <property type="entry name" value="UDP-Glycosyltransferase/glycogen phosphorylase"/>
    <property type="match status" value="1"/>
</dbReference>
<proteinExistence type="predicted"/>